<evidence type="ECO:0000313" key="4">
    <source>
        <dbReference type="Proteomes" id="UP001589562"/>
    </source>
</evidence>
<sequence length="153" mass="17659">MSRKDIQIRTNPSAKMYFLLNENLLNPISLPLIGEGTYIKYTGGSKWAHIKLKIQETENHHSASLIWNIPEPDFPKVFEDEIIDALRTFLIHYEGLTGENLNVTFEILEANYHEVETGKGNFYFAVANSIFNAFDKSLHEPNIEAVRKYKNRT</sequence>
<dbReference type="RefSeq" id="WP_278010105.1">
    <property type="nucleotide sequence ID" value="NZ_CP121112.1"/>
</dbReference>
<comment type="caution">
    <text evidence="3">The sequence shown here is derived from an EMBL/GenBank/DDBJ whole genome shotgun (WGS) entry which is preliminary data.</text>
</comment>
<organism evidence="3 4">
    <name type="scientific">Flavobacterium gyeonganense</name>
    <dbReference type="NCBI Taxonomy" id="1310418"/>
    <lineage>
        <taxon>Bacteria</taxon>
        <taxon>Pseudomonadati</taxon>
        <taxon>Bacteroidota</taxon>
        <taxon>Flavobacteriia</taxon>
        <taxon>Flavobacteriales</taxon>
        <taxon>Flavobacteriaceae</taxon>
        <taxon>Flavobacterium</taxon>
    </lineage>
</organism>
<feature type="domain" description="Translation elongation factor EFG/EF2" evidence="2">
    <location>
        <begin position="36"/>
        <end position="137"/>
    </location>
</feature>
<dbReference type="EMBL" id="JBHMFE010000041">
    <property type="protein sequence ID" value="MFB9110499.1"/>
    <property type="molecule type" value="Genomic_DNA"/>
</dbReference>
<keyword evidence="1" id="KW-0547">Nucleotide-binding</keyword>
<gene>
    <name evidence="3" type="ORF">ACFFVK_18100</name>
</gene>
<dbReference type="Pfam" id="PF03764">
    <property type="entry name" value="EFG_IV"/>
    <property type="match status" value="1"/>
</dbReference>
<evidence type="ECO:0000313" key="3">
    <source>
        <dbReference type="EMBL" id="MFB9110499.1"/>
    </source>
</evidence>
<keyword evidence="4" id="KW-1185">Reference proteome</keyword>
<dbReference type="Proteomes" id="UP001589562">
    <property type="component" value="Unassembled WGS sequence"/>
</dbReference>
<name>A0ABV5HFR5_9FLAO</name>
<dbReference type="InterPro" id="IPR005517">
    <property type="entry name" value="Transl_elong_EFG/EF2_IV"/>
</dbReference>
<evidence type="ECO:0000256" key="1">
    <source>
        <dbReference type="ARBA" id="ARBA00022741"/>
    </source>
</evidence>
<dbReference type="InterPro" id="IPR014721">
    <property type="entry name" value="Ribsml_uS5_D2-typ_fold_subgr"/>
</dbReference>
<proteinExistence type="predicted"/>
<dbReference type="Gene3D" id="3.30.230.10">
    <property type="match status" value="1"/>
</dbReference>
<reference evidence="3 4" key="1">
    <citation type="submission" date="2024-09" db="EMBL/GenBank/DDBJ databases">
        <authorList>
            <person name="Sun Q."/>
            <person name="Mori K."/>
        </authorList>
    </citation>
    <scope>NUCLEOTIDE SEQUENCE [LARGE SCALE GENOMIC DNA]</scope>
    <source>
        <strain evidence="3 4">CECT 8365</strain>
    </source>
</reference>
<evidence type="ECO:0000259" key="2">
    <source>
        <dbReference type="Pfam" id="PF03764"/>
    </source>
</evidence>
<accession>A0ABV5HFR5</accession>
<protein>
    <recommendedName>
        <fullName evidence="2">Translation elongation factor EFG/EF2 domain-containing protein</fullName>
    </recommendedName>
</protein>